<evidence type="ECO:0000313" key="7">
    <source>
        <dbReference type="Proteomes" id="UP000664601"/>
    </source>
</evidence>
<dbReference type="SUPFAM" id="SSF51316">
    <property type="entry name" value="Mss4-like"/>
    <property type="match status" value="1"/>
</dbReference>
<accession>A0ABS3L965</accession>
<dbReference type="Pfam" id="PF04828">
    <property type="entry name" value="GFA"/>
    <property type="match status" value="1"/>
</dbReference>
<dbReference type="Proteomes" id="UP000664601">
    <property type="component" value="Unassembled WGS sequence"/>
</dbReference>
<evidence type="ECO:0000256" key="4">
    <source>
        <dbReference type="ARBA" id="ARBA00023239"/>
    </source>
</evidence>
<keyword evidence="7" id="KW-1185">Reference proteome</keyword>
<evidence type="ECO:0000256" key="2">
    <source>
        <dbReference type="ARBA" id="ARBA00022723"/>
    </source>
</evidence>
<keyword evidence="4" id="KW-0456">Lyase</keyword>
<evidence type="ECO:0000256" key="1">
    <source>
        <dbReference type="ARBA" id="ARBA00005495"/>
    </source>
</evidence>
<proteinExistence type="inferred from homology"/>
<dbReference type="PROSITE" id="PS51891">
    <property type="entry name" value="CENP_V_GFA"/>
    <property type="match status" value="1"/>
</dbReference>
<sequence>MQLNGACLCGNVQITIPEIVEEITVCHCQMCQKFFGSSFLSLPGLSAEQFALQGAEFVQRYASSQWAERGFCKNCGSSLFYHALGQDYFFPTGLFEGVTGKIVQEIFYDKKPEFYQLQNDAPKLSEKEFLAHLFEGK</sequence>
<evidence type="ECO:0000259" key="5">
    <source>
        <dbReference type="PROSITE" id="PS51891"/>
    </source>
</evidence>
<dbReference type="EMBL" id="JAFREM010000013">
    <property type="protein sequence ID" value="MBO1306177.1"/>
    <property type="molecule type" value="Genomic_DNA"/>
</dbReference>
<protein>
    <submittedName>
        <fullName evidence="6">GFA family protein</fullName>
    </submittedName>
</protein>
<organism evidence="6 7">
    <name type="scientific">Candidatus Enterococcus moelleringii</name>
    <dbReference type="NCBI Taxonomy" id="2815325"/>
    <lineage>
        <taxon>Bacteria</taxon>
        <taxon>Bacillati</taxon>
        <taxon>Bacillota</taxon>
        <taxon>Bacilli</taxon>
        <taxon>Lactobacillales</taxon>
        <taxon>Enterococcaceae</taxon>
        <taxon>Enterococcus</taxon>
    </lineage>
</organism>
<evidence type="ECO:0000256" key="3">
    <source>
        <dbReference type="ARBA" id="ARBA00022833"/>
    </source>
</evidence>
<reference evidence="6 7" key="1">
    <citation type="submission" date="2021-03" db="EMBL/GenBank/DDBJ databases">
        <title>Enterococcal diversity collection.</title>
        <authorList>
            <person name="Gilmore M.S."/>
            <person name="Schwartzman J."/>
            <person name="Van Tyne D."/>
            <person name="Martin M."/>
            <person name="Earl A.M."/>
            <person name="Manson A.L."/>
            <person name="Straub T."/>
            <person name="Salamzade R."/>
            <person name="Saavedra J."/>
            <person name="Lebreton F."/>
            <person name="Prichula J."/>
            <person name="Schaufler K."/>
            <person name="Gaca A."/>
            <person name="Sgardioli B."/>
            <person name="Wagenaar J."/>
            <person name="Strong T."/>
        </authorList>
    </citation>
    <scope>NUCLEOTIDE SEQUENCE [LARGE SCALE GENOMIC DNA]</scope>
    <source>
        <strain evidence="6 7">669A</strain>
    </source>
</reference>
<comment type="similarity">
    <text evidence="1">Belongs to the Gfa family.</text>
</comment>
<gene>
    <name evidence="6" type="ORF">JZO70_08395</name>
</gene>
<evidence type="ECO:0000313" key="6">
    <source>
        <dbReference type="EMBL" id="MBO1306177.1"/>
    </source>
</evidence>
<dbReference type="InterPro" id="IPR006913">
    <property type="entry name" value="CENP-V/GFA"/>
</dbReference>
<dbReference type="PANTHER" id="PTHR33337:SF40">
    <property type="entry name" value="CENP-V_GFA DOMAIN-CONTAINING PROTEIN-RELATED"/>
    <property type="match status" value="1"/>
</dbReference>
<dbReference type="Gene3D" id="3.90.1590.10">
    <property type="entry name" value="glutathione-dependent formaldehyde- activating enzyme (gfa)"/>
    <property type="match status" value="1"/>
</dbReference>
<dbReference type="InterPro" id="IPR011057">
    <property type="entry name" value="Mss4-like_sf"/>
</dbReference>
<feature type="domain" description="CENP-V/GFA" evidence="5">
    <location>
        <begin position="3"/>
        <end position="109"/>
    </location>
</feature>
<keyword evidence="2" id="KW-0479">Metal-binding</keyword>
<keyword evidence="3" id="KW-0862">Zinc</keyword>
<name>A0ABS3L965_9ENTE</name>
<comment type="caution">
    <text evidence="6">The sequence shown here is derived from an EMBL/GenBank/DDBJ whole genome shotgun (WGS) entry which is preliminary data.</text>
</comment>
<dbReference type="PANTHER" id="PTHR33337">
    <property type="entry name" value="GFA DOMAIN-CONTAINING PROTEIN"/>
    <property type="match status" value="1"/>
</dbReference>